<dbReference type="EnsemblMetazoa" id="tetur36g00930.1">
    <property type="protein sequence ID" value="tetur36g00930.1"/>
    <property type="gene ID" value="tetur36g00930"/>
</dbReference>
<evidence type="ECO:0000313" key="2">
    <source>
        <dbReference type="EnsemblMetazoa" id="tetur36g00930.1"/>
    </source>
</evidence>
<keyword evidence="1" id="KW-0472">Membrane</keyword>
<keyword evidence="3" id="KW-1185">Reference proteome</keyword>
<dbReference type="EMBL" id="CAEY01001042">
    <property type="status" value="NOT_ANNOTATED_CDS"/>
    <property type="molecule type" value="Genomic_DNA"/>
</dbReference>
<reference evidence="2" key="2">
    <citation type="submission" date="2015-06" db="UniProtKB">
        <authorList>
            <consortium name="EnsemblMetazoa"/>
        </authorList>
    </citation>
    <scope>IDENTIFICATION</scope>
</reference>
<feature type="transmembrane region" description="Helical" evidence="1">
    <location>
        <begin position="6"/>
        <end position="23"/>
    </location>
</feature>
<dbReference type="HOGENOM" id="CLU_3411039_0_0_1"/>
<protein>
    <submittedName>
        <fullName evidence="2">Uncharacterized protein</fullName>
    </submittedName>
</protein>
<dbReference type="AlphaFoldDB" id="T1L3S3"/>
<dbReference type="Proteomes" id="UP000015104">
    <property type="component" value="Unassembled WGS sequence"/>
</dbReference>
<keyword evidence="1" id="KW-1133">Transmembrane helix</keyword>
<sequence length="29" mass="3430">MQISTWNVHISCSLAFFGLVSFLRDWWKG</sequence>
<reference evidence="3" key="1">
    <citation type="submission" date="2011-08" db="EMBL/GenBank/DDBJ databases">
        <authorList>
            <person name="Rombauts S."/>
        </authorList>
    </citation>
    <scope>NUCLEOTIDE SEQUENCE</scope>
    <source>
        <strain evidence="3">London</strain>
    </source>
</reference>
<proteinExistence type="predicted"/>
<keyword evidence="1" id="KW-0812">Transmembrane</keyword>
<evidence type="ECO:0000256" key="1">
    <source>
        <dbReference type="SAM" id="Phobius"/>
    </source>
</evidence>
<accession>T1L3S3</accession>
<organism evidence="2 3">
    <name type="scientific">Tetranychus urticae</name>
    <name type="common">Two-spotted spider mite</name>
    <dbReference type="NCBI Taxonomy" id="32264"/>
    <lineage>
        <taxon>Eukaryota</taxon>
        <taxon>Metazoa</taxon>
        <taxon>Ecdysozoa</taxon>
        <taxon>Arthropoda</taxon>
        <taxon>Chelicerata</taxon>
        <taxon>Arachnida</taxon>
        <taxon>Acari</taxon>
        <taxon>Acariformes</taxon>
        <taxon>Trombidiformes</taxon>
        <taxon>Prostigmata</taxon>
        <taxon>Eleutherengona</taxon>
        <taxon>Raphignathae</taxon>
        <taxon>Tetranychoidea</taxon>
        <taxon>Tetranychidae</taxon>
        <taxon>Tetranychus</taxon>
    </lineage>
</organism>
<evidence type="ECO:0000313" key="3">
    <source>
        <dbReference type="Proteomes" id="UP000015104"/>
    </source>
</evidence>
<name>T1L3S3_TETUR</name>